<reference evidence="4" key="2">
    <citation type="submission" date="2019-09" db="UniProtKB">
        <authorList>
            <consortium name="WormBaseParasite"/>
        </authorList>
    </citation>
    <scope>IDENTIFICATION</scope>
</reference>
<evidence type="ECO:0000256" key="1">
    <source>
        <dbReference type="SAM" id="MobiDB-lite"/>
    </source>
</evidence>
<reference evidence="2 3" key="1">
    <citation type="submission" date="2018-11" db="EMBL/GenBank/DDBJ databases">
        <authorList>
            <consortium name="Pathogen Informatics"/>
        </authorList>
    </citation>
    <scope>NUCLEOTIDE SEQUENCE [LARGE SCALE GENOMIC DNA]</scope>
</reference>
<accession>A0A183FXN0</accession>
<protein>
    <submittedName>
        <fullName evidence="4">SET domain-containing protein</fullName>
    </submittedName>
</protein>
<dbReference type="WBParaSite" id="HPBE_0001332401-mRNA-1">
    <property type="protein sequence ID" value="HPBE_0001332401-mRNA-1"/>
    <property type="gene ID" value="HPBE_0001332401"/>
</dbReference>
<name>A0A183FXN0_HELPZ</name>
<dbReference type="EMBL" id="UZAH01027869">
    <property type="protein sequence ID" value="VDO95735.1"/>
    <property type="molecule type" value="Genomic_DNA"/>
</dbReference>
<evidence type="ECO:0000313" key="4">
    <source>
        <dbReference type="WBParaSite" id="HPBE_0001332401-mRNA-1"/>
    </source>
</evidence>
<keyword evidence="3" id="KW-1185">Reference proteome</keyword>
<dbReference type="AlphaFoldDB" id="A0A183FXN0"/>
<gene>
    <name evidence="2" type="ORF">HPBE_LOCUS13325</name>
</gene>
<proteinExistence type="predicted"/>
<accession>A0A3P8DI69</accession>
<sequence>MHKKVRVGSERVNGINVEIPIGTIIARKGEEKAFEMYVHSPYPTTSAPMVMVPMPSAPVPLACSTCVDDYAAGDAATDESNRRETANGQRQGRKKQAKVVSFS</sequence>
<feature type="region of interest" description="Disordered" evidence="1">
    <location>
        <begin position="74"/>
        <end position="103"/>
    </location>
</feature>
<evidence type="ECO:0000313" key="3">
    <source>
        <dbReference type="Proteomes" id="UP000050761"/>
    </source>
</evidence>
<evidence type="ECO:0000313" key="2">
    <source>
        <dbReference type="EMBL" id="VDO95735.1"/>
    </source>
</evidence>
<organism evidence="3 4">
    <name type="scientific">Heligmosomoides polygyrus</name>
    <name type="common">Parasitic roundworm</name>
    <dbReference type="NCBI Taxonomy" id="6339"/>
    <lineage>
        <taxon>Eukaryota</taxon>
        <taxon>Metazoa</taxon>
        <taxon>Ecdysozoa</taxon>
        <taxon>Nematoda</taxon>
        <taxon>Chromadorea</taxon>
        <taxon>Rhabditida</taxon>
        <taxon>Rhabditina</taxon>
        <taxon>Rhabditomorpha</taxon>
        <taxon>Strongyloidea</taxon>
        <taxon>Heligmosomidae</taxon>
        <taxon>Heligmosomoides</taxon>
    </lineage>
</organism>
<dbReference type="Proteomes" id="UP000050761">
    <property type="component" value="Unassembled WGS sequence"/>
</dbReference>